<dbReference type="EC" id="1.17.99.6" evidence="6"/>
<evidence type="ECO:0000313" key="9">
    <source>
        <dbReference type="Proteomes" id="UP000664835"/>
    </source>
</evidence>
<evidence type="ECO:0000256" key="3">
    <source>
        <dbReference type="ARBA" id="ARBA00022694"/>
    </source>
</evidence>
<evidence type="ECO:0000256" key="5">
    <source>
        <dbReference type="ARBA" id="ARBA00023002"/>
    </source>
</evidence>
<evidence type="ECO:0000313" key="8">
    <source>
        <dbReference type="EMBL" id="MBO1926084.1"/>
    </source>
</evidence>
<protein>
    <recommendedName>
        <fullName evidence="6">Epoxyqueuosine reductase</fullName>
        <ecNumber evidence="6">1.17.99.6</ecNumber>
    </recommendedName>
    <alternativeName>
        <fullName evidence="6">Queuosine biosynthesis protein QueG</fullName>
    </alternativeName>
</protein>
<comment type="pathway">
    <text evidence="6">tRNA modification; tRNA-queuosine biosynthesis.</text>
</comment>
<dbReference type="PANTHER" id="PTHR30002:SF4">
    <property type="entry name" value="EPOXYQUEUOSINE REDUCTASE"/>
    <property type="match status" value="1"/>
</dbReference>
<comment type="catalytic activity">
    <reaction evidence="6">
        <text>epoxyqueuosine(34) in tRNA + AH2 = queuosine(34) in tRNA + A + H2O</text>
        <dbReference type="Rhea" id="RHEA:32159"/>
        <dbReference type="Rhea" id="RHEA-COMP:18571"/>
        <dbReference type="Rhea" id="RHEA-COMP:18582"/>
        <dbReference type="ChEBI" id="CHEBI:13193"/>
        <dbReference type="ChEBI" id="CHEBI:15377"/>
        <dbReference type="ChEBI" id="CHEBI:17499"/>
        <dbReference type="ChEBI" id="CHEBI:194431"/>
        <dbReference type="ChEBI" id="CHEBI:194443"/>
        <dbReference type="EC" id="1.17.99.6"/>
    </reaction>
</comment>
<evidence type="ECO:0000256" key="1">
    <source>
        <dbReference type="ARBA" id="ARBA00022485"/>
    </source>
</evidence>
<gene>
    <name evidence="6 8" type="primary">queG</name>
    <name evidence="8" type="ORF">J3998_00720</name>
</gene>
<feature type="binding site" evidence="6">
    <location>
        <position position="231"/>
    </location>
    <ligand>
        <name>[4Fe-4S] cluster</name>
        <dbReference type="ChEBI" id="CHEBI:49883"/>
        <label>2</label>
    </ligand>
</feature>
<dbReference type="Pfam" id="PF08331">
    <property type="entry name" value="QueG_DUF1730"/>
    <property type="match status" value="1"/>
</dbReference>
<dbReference type="PROSITE" id="PS51379">
    <property type="entry name" value="4FE4S_FER_2"/>
    <property type="match status" value="1"/>
</dbReference>
<dbReference type="InterPro" id="IPR013542">
    <property type="entry name" value="QueG_DUF1730"/>
</dbReference>
<dbReference type="InterPro" id="IPR004453">
    <property type="entry name" value="QueG"/>
</dbReference>
<feature type="binding site" evidence="6">
    <location>
        <position position="208"/>
    </location>
    <ligand>
        <name>[4Fe-4S] cluster</name>
        <dbReference type="ChEBI" id="CHEBI:49883"/>
        <label>1</label>
    </ligand>
</feature>
<feature type="binding site" evidence="6">
    <location>
        <position position="258"/>
    </location>
    <ligand>
        <name>[4Fe-4S] cluster</name>
        <dbReference type="ChEBI" id="CHEBI:49883"/>
        <label>2</label>
    </ligand>
</feature>
<keyword evidence="1 6" id="KW-0004">4Fe-4S</keyword>
<dbReference type="Gene3D" id="3.30.70.20">
    <property type="match status" value="1"/>
</dbReference>
<feature type="binding site" evidence="6">
    <location>
        <position position="233"/>
    </location>
    <ligand>
        <name>cob(II)alamin</name>
        <dbReference type="ChEBI" id="CHEBI:16304"/>
    </ligand>
</feature>
<dbReference type="PANTHER" id="PTHR30002">
    <property type="entry name" value="EPOXYQUEUOSINE REDUCTASE"/>
    <property type="match status" value="1"/>
</dbReference>
<keyword evidence="6" id="KW-0170">Cobalt</keyword>
<dbReference type="EMBL" id="JAGETV010000001">
    <property type="protein sequence ID" value="MBO1926084.1"/>
    <property type="molecule type" value="Genomic_DNA"/>
</dbReference>
<feature type="binding site" evidence="6">
    <location>
        <position position="261"/>
    </location>
    <ligand>
        <name>[4Fe-4S] cluster</name>
        <dbReference type="ChEBI" id="CHEBI:49883"/>
        <label>2</label>
    </ligand>
</feature>
<comment type="subunit">
    <text evidence="6">Monomer.</text>
</comment>
<feature type="binding site" evidence="6">
    <location>
        <position position="205"/>
    </location>
    <ligand>
        <name>[4Fe-4S] cluster</name>
        <dbReference type="ChEBI" id="CHEBI:49883"/>
        <label>1</label>
    </ligand>
</feature>
<evidence type="ECO:0000259" key="7">
    <source>
        <dbReference type="PROSITE" id="PS51379"/>
    </source>
</evidence>
<keyword evidence="2 6" id="KW-0963">Cytoplasm</keyword>
<dbReference type="HAMAP" id="MF_00916">
    <property type="entry name" value="QueG"/>
    <property type="match status" value="1"/>
</dbReference>
<keyword evidence="3 6" id="KW-0819">tRNA processing</keyword>
<feature type="binding site" evidence="6">
    <location>
        <position position="265"/>
    </location>
    <ligand>
        <name>[4Fe-4S] cluster</name>
        <dbReference type="ChEBI" id="CHEBI:49883"/>
        <label>1</label>
    </ligand>
</feature>
<sequence>MPDSNLPTTTTLSTKRLAELAEQIKQWGQELGFADVGISDCDLSQYEPHFFQWLENGNHGTMDYMQRHGTKRTRPKELEPQTVRIISVRLNYFDGSASHALQQLHQPQQAYISRYALGKDYHKVLRKRLQKLAQKIQTIVPNLQFRAFTDSAPVLEQAIAEKAGLGFIGKNSLIIHPRAGSWFFLGELFVNLPLPADKEQHSQGCGPCTACIDECPTQAILPNNQVDARRCISYLTIEYDGVIDESLRPLIGNRIYGCDDCQLVCPWNRFADFTDESDFTHRDPLDEVALLELFEWNETKFLKYFEGSPIRRIGYAKWTRNLAIAIGNLSRSQVDKLLIETALAAVSLKIGSLDDIVDQHLIWAQTELQNRLDNWQDSVQPTIDTIAVELKNPQQIKPFKVRKYHYPANRLAKQR</sequence>
<comment type="cofactor">
    <cofactor evidence="6">
        <name>[4Fe-4S] cluster</name>
        <dbReference type="ChEBI" id="CHEBI:49883"/>
    </cofactor>
    <text evidence="6">Binds 2 [4Fe-4S] clusters per monomer.</text>
</comment>
<evidence type="ECO:0000256" key="6">
    <source>
        <dbReference type="HAMAP-Rule" id="MF_00916"/>
    </source>
</evidence>
<feature type="binding site" evidence="6">
    <location>
        <position position="174"/>
    </location>
    <ligand>
        <name>cob(II)alamin</name>
        <dbReference type="ChEBI" id="CHEBI:16304"/>
    </ligand>
</feature>
<organism evidence="8 9">
    <name type="scientific">Thiomicrorhabdus marina</name>
    <dbReference type="NCBI Taxonomy" id="2818442"/>
    <lineage>
        <taxon>Bacteria</taxon>
        <taxon>Pseudomonadati</taxon>
        <taxon>Pseudomonadota</taxon>
        <taxon>Gammaproteobacteria</taxon>
        <taxon>Thiotrichales</taxon>
        <taxon>Piscirickettsiaceae</taxon>
        <taxon>Thiomicrorhabdus</taxon>
    </lineage>
</organism>
<keyword evidence="5 6" id="KW-0560">Oxidoreductase</keyword>
<keyword evidence="4 6" id="KW-0671">Queuosine biosynthesis</keyword>
<feature type="binding site" evidence="6">
    <location>
        <begin position="258"/>
        <end position="259"/>
    </location>
    <ligand>
        <name>cob(II)alamin</name>
        <dbReference type="ChEBI" id="CHEBI:16304"/>
    </ligand>
</feature>
<feature type="binding site" evidence="6">
    <location>
        <position position="150"/>
    </location>
    <ligand>
        <name>cob(II)alamin</name>
        <dbReference type="ChEBI" id="CHEBI:16304"/>
    </ligand>
</feature>
<feature type="binding site" evidence="6">
    <location>
        <position position="215"/>
    </location>
    <ligand>
        <name>[4Fe-4S] cluster</name>
        <dbReference type="ChEBI" id="CHEBI:49883"/>
        <label>2</label>
    </ligand>
</feature>
<keyword evidence="6" id="KW-0846">Cobalamin</keyword>
<dbReference type="GO" id="GO:0052693">
    <property type="term" value="F:epoxyqueuosine reductase activity"/>
    <property type="evidence" value="ECO:0007669"/>
    <property type="project" value="UniProtKB-EC"/>
</dbReference>
<comment type="function">
    <text evidence="6">Catalyzes the conversion of epoxyqueuosine (oQ) to queuosine (Q), which is a hypermodified base found in the wobble positions of tRNA(Asp), tRNA(Asn), tRNA(His) and tRNA(Tyr).</text>
</comment>
<dbReference type="RefSeq" id="WP_208146364.1">
    <property type="nucleotide sequence ID" value="NZ_JAGETV010000001.1"/>
</dbReference>
<keyword evidence="9" id="KW-1185">Reference proteome</keyword>
<comment type="subcellular location">
    <subcellularLocation>
        <location evidence="6">Cytoplasm</location>
    </subcellularLocation>
</comment>
<dbReference type="NCBIfam" id="TIGR00276">
    <property type="entry name" value="tRNA epoxyqueuosine(34) reductase QueG"/>
    <property type="match status" value="1"/>
</dbReference>
<evidence type="ECO:0000256" key="2">
    <source>
        <dbReference type="ARBA" id="ARBA00022490"/>
    </source>
</evidence>
<comment type="caution">
    <text evidence="8">The sequence shown here is derived from an EMBL/GenBank/DDBJ whole genome shotgun (WGS) entry which is preliminary data.</text>
</comment>
<feature type="active site" description="Proton donor" evidence="6">
    <location>
        <position position="150"/>
    </location>
</feature>
<proteinExistence type="inferred from homology"/>
<dbReference type="InterPro" id="IPR017896">
    <property type="entry name" value="4Fe4S_Fe-S-bd"/>
</dbReference>
<comment type="similarity">
    <text evidence="6">Belongs to the QueG family.</text>
</comment>
<feature type="binding site" evidence="6">
    <location>
        <position position="185"/>
    </location>
    <ligand>
        <name>cob(II)alamin</name>
        <dbReference type="ChEBI" id="CHEBI:16304"/>
    </ligand>
</feature>
<keyword evidence="6" id="KW-0411">Iron-sulfur</keyword>
<feature type="binding site" evidence="6">
    <location>
        <position position="72"/>
    </location>
    <ligand>
        <name>cob(II)alamin</name>
        <dbReference type="ChEBI" id="CHEBI:16304"/>
    </ligand>
</feature>
<feature type="binding site" evidence="6">
    <location>
        <position position="171"/>
    </location>
    <ligand>
        <name>cob(II)alamin</name>
        <dbReference type="ChEBI" id="CHEBI:16304"/>
    </ligand>
</feature>
<comment type="caution">
    <text evidence="6">Lacks conserved residue(s) required for the propagation of feature annotation.</text>
</comment>
<dbReference type="Proteomes" id="UP000664835">
    <property type="component" value="Unassembled WGS sequence"/>
</dbReference>
<dbReference type="Pfam" id="PF13484">
    <property type="entry name" value="Fer4_16"/>
    <property type="match status" value="1"/>
</dbReference>
<keyword evidence="6" id="KW-0479">Metal-binding</keyword>
<feature type="binding site" evidence="6">
    <location>
        <position position="211"/>
    </location>
    <ligand>
        <name>[4Fe-4S] cluster</name>
        <dbReference type="ChEBI" id="CHEBI:49883"/>
        <label>1</label>
    </ligand>
</feature>
<evidence type="ECO:0000256" key="4">
    <source>
        <dbReference type="ARBA" id="ARBA00022785"/>
    </source>
</evidence>
<feature type="domain" description="4Fe-4S ferredoxin-type" evidence="7">
    <location>
        <begin position="195"/>
        <end position="225"/>
    </location>
</feature>
<name>A0ABS3Q1A1_9GAMM</name>
<accession>A0ABS3Q1A1</accession>
<reference evidence="8 9" key="1">
    <citation type="submission" date="2021-03" db="EMBL/GenBank/DDBJ databases">
        <title>Thiomicrorhabdus sp.nov.,novel sulfur-oxidizing bacteria isolated from coastal sediment.</title>
        <authorList>
            <person name="Liu X."/>
        </authorList>
    </citation>
    <scope>NUCLEOTIDE SEQUENCE [LARGE SCALE GENOMIC DNA]</scope>
    <source>
        <strain evidence="8 9">6S2-11</strain>
    </source>
</reference>
<dbReference type="SUPFAM" id="SSF54862">
    <property type="entry name" value="4Fe-4S ferredoxins"/>
    <property type="match status" value="1"/>
</dbReference>
<comment type="cofactor">
    <cofactor evidence="6">
        <name>cob(II)alamin</name>
        <dbReference type="ChEBI" id="CHEBI:16304"/>
    </cofactor>
</comment>
<keyword evidence="6" id="KW-0408">Iron</keyword>